<sequence length="139" mass="16242">MRIDIPKDQLNNFLNQHFNLIKENQREIKGENWKIRSYDIKIKKDNSENITRIYGIEFNNATVGVSLTNDGKLKNVVFYDFKEGSETDETVKKIARNLTINYEANKVFYIETEIELFKGKSGLDAIKSISIVKKEEYNL</sequence>
<dbReference type="AlphaFoldDB" id="A0AAQ4CRN2"/>
<reference evidence="1 2" key="1">
    <citation type="journal article" date="2022" name="Microbiol. Resour. Announc.">
        <title>Complete Genome Sequence of the Hyperthermophilic and Acidophilic Archaeon Saccharolobus caldissimus Strain HS-3T.</title>
        <authorList>
            <person name="Sakai H.D."/>
            <person name="Kurosawa N."/>
        </authorList>
    </citation>
    <scope>NUCLEOTIDE SEQUENCE [LARGE SCALE GENOMIC DNA]</scope>
    <source>
        <strain evidence="1 2">JCM32116</strain>
    </source>
</reference>
<accession>A0AAQ4CRN2</accession>
<protein>
    <submittedName>
        <fullName evidence="1">Uncharacterized protein</fullName>
    </submittedName>
</protein>
<dbReference type="KEGG" id="scas:SACC_14800"/>
<evidence type="ECO:0000313" key="2">
    <source>
        <dbReference type="Proteomes" id="UP001319921"/>
    </source>
</evidence>
<dbReference type="GeneID" id="68866204"/>
<keyword evidence="2" id="KW-1185">Reference proteome</keyword>
<gene>
    <name evidence="1" type="ORF">SACC_14800</name>
</gene>
<name>A0AAQ4CRN2_9CREN</name>
<dbReference type="Proteomes" id="UP001319921">
    <property type="component" value="Chromosome"/>
</dbReference>
<dbReference type="RefSeq" id="WP_229572329.1">
    <property type="nucleotide sequence ID" value="NZ_AP025226.1"/>
</dbReference>
<dbReference type="EMBL" id="AP025226">
    <property type="protein sequence ID" value="BDB98463.1"/>
    <property type="molecule type" value="Genomic_DNA"/>
</dbReference>
<proteinExistence type="predicted"/>
<organism evidence="1 2">
    <name type="scientific">Saccharolobus caldissimus</name>
    <dbReference type="NCBI Taxonomy" id="1702097"/>
    <lineage>
        <taxon>Archaea</taxon>
        <taxon>Thermoproteota</taxon>
        <taxon>Thermoprotei</taxon>
        <taxon>Sulfolobales</taxon>
        <taxon>Sulfolobaceae</taxon>
        <taxon>Saccharolobus</taxon>
    </lineage>
</organism>
<evidence type="ECO:0000313" key="1">
    <source>
        <dbReference type="EMBL" id="BDB98463.1"/>
    </source>
</evidence>